<dbReference type="AlphaFoldDB" id="A0A6N2TVX4"/>
<evidence type="ECO:0000313" key="5">
    <source>
        <dbReference type="EMBL" id="VYT07556.1"/>
    </source>
</evidence>
<evidence type="ECO:0000256" key="3">
    <source>
        <dbReference type="ARBA" id="ARBA00023277"/>
    </source>
</evidence>
<dbReference type="EC" id="3.1.3.11" evidence="4"/>
<protein>
    <recommendedName>
        <fullName evidence="4">Fructose-1,6-bisphosphatase class 3</fullName>
        <shortName evidence="4">FBPase class 3</shortName>
        <ecNumber evidence="4">3.1.3.11</ecNumber>
    </recommendedName>
    <alternativeName>
        <fullName evidence="4">D-fructose-1,6-bisphosphate 1-phosphohydrolase class 3</fullName>
    </alternativeName>
</protein>
<keyword evidence="3 4" id="KW-0119">Carbohydrate metabolism</keyword>
<reference evidence="5" key="1">
    <citation type="submission" date="2019-11" db="EMBL/GenBank/DDBJ databases">
        <authorList>
            <person name="Feng L."/>
        </authorList>
    </citation>
    <scope>NUCLEOTIDE SEQUENCE</scope>
    <source>
        <strain evidence="5">AundefinedLFYP135</strain>
    </source>
</reference>
<dbReference type="UniPathway" id="UPA00138"/>
<dbReference type="InterPro" id="IPR029052">
    <property type="entry name" value="Metallo-depent_PP-like"/>
</dbReference>
<dbReference type="Gene3D" id="3.60.21.10">
    <property type="match status" value="1"/>
</dbReference>
<organism evidence="5">
    <name type="scientific">uncultured Anaerotruncus sp</name>
    <dbReference type="NCBI Taxonomy" id="905011"/>
    <lineage>
        <taxon>Bacteria</taxon>
        <taxon>Bacillati</taxon>
        <taxon>Bacillota</taxon>
        <taxon>Clostridia</taxon>
        <taxon>Eubacteriales</taxon>
        <taxon>Oscillospiraceae</taxon>
        <taxon>Anaerotruncus</taxon>
        <taxon>environmental samples</taxon>
    </lineage>
</organism>
<evidence type="ECO:0000256" key="4">
    <source>
        <dbReference type="HAMAP-Rule" id="MF_01854"/>
    </source>
</evidence>
<proteinExistence type="inferred from homology"/>
<accession>A0A6N2TVX4</accession>
<dbReference type="Pfam" id="PF06874">
    <property type="entry name" value="FBPase_2"/>
    <property type="match status" value="1"/>
</dbReference>
<dbReference type="EMBL" id="CACRSL010000003">
    <property type="protein sequence ID" value="VYT07556.1"/>
    <property type="molecule type" value="Genomic_DNA"/>
</dbReference>
<dbReference type="HAMAP" id="MF_01854">
    <property type="entry name" value="FBPase_class3"/>
    <property type="match status" value="1"/>
</dbReference>
<evidence type="ECO:0000256" key="2">
    <source>
        <dbReference type="ARBA" id="ARBA00023211"/>
    </source>
</evidence>
<comment type="catalytic activity">
    <reaction evidence="4">
        <text>beta-D-fructose 1,6-bisphosphate + H2O = beta-D-fructose 6-phosphate + phosphate</text>
        <dbReference type="Rhea" id="RHEA:11064"/>
        <dbReference type="ChEBI" id="CHEBI:15377"/>
        <dbReference type="ChEBI" id="CHEBI:32966"/>
        <dbReference type="ChEBI" id="CHEBI:43474"/>
        <dbReference type="ChEBI" id="CHEBI:57634"/>
        <dbReference type="EC" id="3.1.3.11"/>
    </reaction>
</comment>
<evidence type="ECO:0000256" key="1">
    <source>
        <dbReference type="ARBA" id="ARBA00022801"/>
    </source>
</evidence>
<keyword evidence="1 4" id="KW-0378">Hydrolase</keyword>
<name>A0A6N2TVX4_9FIRM</name>
<dbReference type="InterPro" id="IPR009164">
    <property type="entry name" value="FBPtase_class3"/>
</dbReference>
<dbReference type="GO" id="GO:0006094">
    <property type="term" value="P:gluconeogenesis"/>
    <property type="evidence" value="ECO:0007669"/>
    <property type="project" value="UniProtKB-UniRule"/>
</dbReference>
<sequence>MDRQDQFSAEEVKYLKLLSKRFPTIQTVSSEIINLRAILDLPKGTEHFMSDLHGEHEAFLHILNNCSGVIREKVDIVFGNSVFDDERASLATLIYYPEEKLEKIKEEVPNLHQWYRVTLHRLIEVCRWVSSKYTRSKVRKALPSDFAYIIDELLHTNYDARNKEQYYNKIIDTIVDIDRADAFIIALATLIKRLAVDHLHVVGDIFDRGPRADVIMDLLEQHHSVDIQWGNHDILWMGAAAGSEACIANVLNNSLKYANLDMIESGYGISLRPLVTFAQETYQGDCSCFTPKVSSQQKYNSNDIVLDSKLHKAIVVIQFKLEGQIIRRNPEYRMEDRLLLDKINYEAKTVRIGGVDYPIRDWDFPTIDPKDPYALTEREREVMDQLKSSFLHSEKLQRHVRFLYSAGALYKCYNSNLLYHGCIPMEEDGSFTKMEIGGQVVSGRGLMDQAEKMARNAFFSRFESPEKLKGQDFMWYMWCGPNSPLFGKDRMTTFERYLVEDKASWEEHKNPYYKYTVHGDACRRILEEFGLNPEVSHIVNGHVPVKTKDGENPVKADGKLIVIDGGFCRAYQKTTGIAGYTLIYNSYGMRLISHGPFTSVQQAIEDNQDILSTSKIFEVLDRRCTVEYTDTGADIKEQIESLKKLLDAYRTGIIKEAEH</sequence>
<comment type="pathway">
    <text evidence="4">Carbohydrate biosynthesis; gluconeogenesis.</text>
</comment>
<comment type="cofactor">
    <cofactor evidence="4">
        <name>Mn(2+)</name>
        <dbReference type="ChEBI" id="CHEBI:29035"/>
    </cofactor>
</comment>
<comment type="similarity">
    <text evidence="4">Belongs to the FBPase class 3 family.</text>
</comment>
<keyword evidence="2 4" id="KW-0464">Manganese</keyword>
<gene>
    <name evidence="4 5" type="primary">fbp</name>
    <name evidence="5" type="ORF">AULFYP135_01538</name>
</gene>
<dbReference type="GO" id="GO:0042132">
    <property type="term" value="F:fructose 1,6-bisphosphate 1-phosphatase activity"/>
    <property type="evidence" value="ECO:0007669"/>
    <property type="project" value="UniProtKB-UniRule"/>
</dbReference>
<dbReference type="SUPFAM" id="SSF56300">
    <property type="entry name" value="Metallo-dependent phosphatases"/>
    <property type="match status" value="1"/>
</dbReference>
<dbReference type="PIRSF" id="PIRSF000906">
    <property type="entry name" value="FBPtase_Bacill"/>
    <property type="match status" value="1"/>
</dbReference>